<dbReference type="RefSeq" id="WP_046975482.1">
    <property type="nucleotide sequence ID" value="NZ_CP011104.1"/>
</dbReference>
<sequence length="77" mass="9058">MIAPDKYHFFRDQEQLFEKTLNERTDIVSDIRQRDALFLQMDHQLKQALICTQQDKQGPLALIHYADNAIGIEEDLL</sequence>
<keyword evidence="2" id="KW-1185">Reference proteome</keyword>
<dbReference type="AlphaFoldDB" id="A0A0F7LR61"/>
<gene>
    <name evidence="1" type="ORF">VY86_14600</name>
</gene>
<dbReference type="PATRIC" id="fig|230089.6.peg.3280"/>
<name>A0A0F7LR61_9GAMM</name>
<protein>
    <submittedName>
        <fullName evidence="1">Uncharacterized protein</fullName>
    </submittedName>
</protein>
<proteinExistence type="predicted"/>
<dbReference type="Proteomes" id="UP000034866">
    <property type="component" value="Chromosome"/>
</dbReference>
<evidence type="ECO:0000313" key="2">
    <source>
        <dbReference type="Proteomes" id="UP000034866"/>
    </source>
</evidence>
<reference evidence="1 2" key="1">
    <citation type="journal article" date="2015" name="J. Biotechnol.">
        <title>Complete genome sequence of Photorhabdus temperata subsp. thracensis 39-8(T), an entomopathogenic bacterium for the improved commercial bioinsecticide.</title>
        <authorList>
            <person name="Kwak Y."/>
            <person name="Shin J.H."/>
        </authorList>
    </citation>
    <scope>NUCLEOTIDE SEQUENCE [LARGE SCALE GENOMIC DNA]</scope>
    <source>
        <strain evidence="1 2">DSM 15199</strain>
    </source>
</reference>
<organism evidence="1 2">
    <name type="scientific">Photorhabdus thracensis</name>
    <dbReference type="NCBI Taxonomy" id="230089"/>
    <lineage>
        <taxon>Bacteria</taxon>
        <taxon>Pseudomonadati</taxon>
        <taxon>Pseudomonadota</taxon>
        <taxon>Gammaproteobacteria</taxon>
        <taxon>Enterobacterales</taxon>
        <taxon>Morganellaceae</taxon>
        <taxon>Photorhabdus</taxon>
    </lineage>
</organism>
<evidence type="ECO:0000313" key="1">
    <source>
        <dbReference type="EMBL" id="AKH64366.1"/>
    </source>
</evidence>
<reference evidence="2" key="2">
    <citation type="submission" date="2015-03" db="EMBL/GenBank/DDBJ databases">
        <title>Genome sequence of Azospirillum thiophilum strain DSM 21654T.</title>
        <authorList>
            <person name="Kwak Y."/>
            <person name="Shin J.-H."/>
        </authorList>
    </citation>
    <scope>NUCLEOTIDE SEQUENCE [LARGE SCALE GENOMIC DNA]</scope>
    <source>
        <strain evidence="2">DSM 15199</strain>
    </source>
</reference>
<dbReference type="EMBL" id="CP011104">
    <property type="protein sequence ID" value="AKH64366.1"/>
    <property type="molecule type" value="Genomic_DNA"/>
</dbReference>
<dbReference type="KEGG" id="ptt:VY86_14600"/>
<accession>A0A0F7LR61</accession>
<dbReference type="STRING" id="230089.VY86_14600"/>